<evidence type="ECO:0000313" key="3">
    <source>
        <dbReference type="Proteomes" id="UP000664382"/>
    </source>
</evidence>
<gene>
    <name evidence="2" type="ORF">J4H92_07795</name>
</gene>
<name>A0A939MJF4_9MICO</name>
<proteinExistence type="predicted"/>
<accession>A0A939MJF4</accession>
<feature type="region of interest" description="Disordered" evidence="1">
    <location>
        <begin position="316"/>
        <end position="338"/>
    </location>
</feature>
<dbReference type="RefSeq" id="WP_208097619.1">
    <property type="nucleotide sequence ID" value="NZ_JAGDYM010000009.1"/>
</dbReference>
<evidence type="ECO:0000313" key="2">
    <source>
        <dbReference type="EMBL" id="MBO1901853.1"/>
    </source>
</evidence>
<protein>
    <submittedName>
        <fullName evidence="2">Uncharacterized protein</fullName>
    </submittedName>
</protein>
<reference evidence="2" key="1">
    <citation type="submission" date="2021-03" db="EMBL/GenBank/DDBJ databases">
        <title>Leucobacter chromiisoli sp. nov., isolated from chromium-containing soil of chemical plant.</title>
        <authorList>
            <person name="Xu Z."/>
        </authorList>
    </citation>
    <scope>NUCLEOTIDE SEQUENCE</scope>
    <source>
        <strain evidence="2">S27</strain>
    </source>
</reference>
<dbReference type="EMBL" id="JAGDYM010000009">
    <property type="protein sequence ID" value="MBO1901853.1"/>
    <property type="molecule type" value="Genomic_DNA"/>
</dbReference>
<organism evidence="2 3">
    <name type="scientific">Leucobacter weissii</name>
    <dbReference type="NCBI Taxonomy" id="1983706"/>
    <lineage>
        <taxon>Bacteria</taxon>
        <taxon>Bacillati</taxon>
        <taxon>Actinomycetota</taxon>
        <taxon>Actinomycetes</taxon>
        <taxon>Micrococcales</taxon>
        <taxon>Microbacteriaceae</taxon>
        <taxon>Leucobacter</taxon>
    </lineage>
</organism>
<dbReference type="AlphaFoldDB" id="A0A939MJF4"/>
<keyword evidence="3" id="KW-1185">Reference proteome</keyword>
<sequence length="338" mass="39013">MSRGVRKTFWSVFSALLVVALLAGAGLAYLNRQHISDHFAAQSFDAPQEVLDLADRLDLTDEGRRVFLATRPTLEASQRFNEQCADVDHSEGGHILGCYTRDSIHLFEVTDERIDGIVEVTAAHELLHATFARLERGERDDLAARLNELYAELSGESPALAERMSVYSALSGDGFANELHSVLGTEVRELPDWLEQHYARWFNDRDAIVDFFDDYHEIFDEIQTRAEELQTEMEELREDVEERSAAYEEAVERFNDQVDDFNRRNAAFEFSGNEVEFWELRERLERRSEELGNEYERIQRRIEKYEEMREELQDLDAVNQELNEKLDSQLAPPVGPSG</sequence>
<evidence type="ECO:0000256" key="1">
    <source>
        <dbReference type="SAM" id="MobiDB-lite"/>
    </source>
</evidence>
<comment type="caution">
    <text evidence="2">The sequence shown here is derived from an EMBL/GenBank/DDBJ whole genome shotgun (WGS) entry which is preliminary data.</text>
</comment>
<dbReference type="Proteomes" id="UP000664382">
    <property type="component" value="Unassembled WGS sequence"/>
</dbReference>